<feature type="domain" description="Peptidase M48" evidence="8">
    <location>
        <begin position="77"/>
        <end position="266"/>
    </location>
</feature>
<dbReference type="KEGG" id="cmav:ABHF33_08485"/>
<keyword evidence="2" id="KW-0479">Metal-binding</keyword>
<dbReference type="PANTHER" id="PTHR22726">
    <property type="entry name" value="METALLOENDOPEPTIDASE OMA1"/>
    <property type="match status" value="1"/>
</dbReference>
<dbReference type="Gene3D" id="3.30.2010.10">
    <property type="entry name" value="Metalloproteases ('zincins'), catalytic domain"/>
    <property type="match status" value="1"/>
</dbReference>
<dbReference type="EMBL" id="CP157355">
    <property type="protein sequence ID" value="XBM02289.1"/>
    <property type="molecule type" value="Genomic_DNA"/>
</dbReference>
<gene>
    <name evidence="9" type="ORF">ABHF33_08485</name>
</gene>
<evidence type="ECO:0000256" key="2">
    <source>
        <dbReference type="ARBA" id="ARBA00022723"/>
    </source>
</evidence>
<evidence type="ECO:0000259" key="8">
    <source>
        <dbReference type="Pfam" id="PF01435"/>
    </source>
</evidence>
<organism evidence="9">
    <name type="scientific">Chitinibacter mangrovi</name>
    <dbReference type="NCBI Taxonomy" id="3153927"/>
    <lineage>
        <taxon>Bacteria</taxon>
        <taxon>Pseudomonadati</taxon>
        <taxon>Pseudomonadota</taxon>
        <taxon>Betaproteobacteria</taxon>
        <taxon>Neisseriales</taxon>
        <taxon>Chitinibacteraceae</taxon>
        <taxon>Chitinibacter</taxon>
    </lineage>
</organism>
<dbReference type="CDD" id="cd07331">
    <property type="entry name" value="M48C_Oma1_like"/>
    <property type="match status" value="1"/>
</dbReference>
<keyword evidence="3 6" id="KW-0378">Hydrolase</keyword>
<keyword evidence="5 6" id="KW-0482">Metalloprotease</keyword>
<comment type="similarity">
    <text evidence="6">Belongs to the peptidase M48 family.</text>
</comment>
<dbReference type="PROSITE" id="PS51257">
    <property type="entry name" value="PROKAR_LIPOPROTEIN"/>
    <property type="match status" value="1"/>
</dbReference>
<dbReference type="InterPro" id="IPR051156">
    <property type="entry name" value="Mito/Outer_Membr_Metalloprot"/>
</dbReference>
<evidence type="ECO:0000256" key="5">
    <source>
        <dbReference type="ARBA" id="ARBA00023049"/>
    </source>
</evidence>
<name>A0AAU7FEH8_9NEIS</name>
<dbReference type="RefSeq" id="WP_348946563.1">
    <property type="nucleotide sequence ID" value="NZ_CP157355.1"/>
</dbReference>
<reference evidence="9" key="1">
    <citation type="submission" date="2024-05" db="EMBL/GenBank/DDBJ databases">
        <authorList>
            <person name="Yang L."/>
            <person name="Pan L."/>
        </authorList>
    </citation>
    <scope>NUCLEOTIDE SEQUENCE</scope>
    <source>
        <strain evidence="9">FCG-7</strain>
    </source>
</reference>
<dbReference type="AlphaFoldDB" id="A0AAU7FEH8"/>
<protein>
    <submittedName>
        <fullName evidence="9">M48 family metallopeptidase</fullName>
    </submittedName>
</protein>
<comment type="cofactor">
    <cofactor evidence="6">
        <name>Zn(2+)</name>
        <dbReference type="ChEBI" id="CHEBI:29105"/>
    </cofactor>
    <text evidence="6">Binds 1 zinc ion per subunit.</text>
</comment>
<accession>A0AAU7FEH8</accession>
<dbReference type="Pfam" id="PF01435">
    <property type="entry name" value="Peptidase_M48"/>
    <property type="match status" value="1"/>
</dbReference>
<proteinExistence type="inferred from homology"/>
<dbReference type="GO" id="GO:0016020">
    <property type="term" value="C:membrane"/>
    <property type="evidence" value="ECO:0007669"/>
    <property type="project" value="TreeGrafter"/>
</dbReference>
<dbReference type="GO" id="GO:0051603">
    <property type="term" value="P:proteolysis involved in protein catabolic process"/>
    <property type="evidence" value="ECO:0007669"/>
    <property type="project" value="TreeGrafter"/>
</dbReference>
<feature type="chain" id="PRO_5043493069" evidence="7">
    <location>
        <begin position="19"/>
        <end position="296"/>
    </location>
</feature>
<keyword evidence="4 6" id="KW-0862">Zinc</keyword>
<evidence type="ECO:0000256" key="6">
    <source>
        <dbReference type="RuleBase" id="RU003983"/>
    </source>
</evidence>
<dbReference type="GO" id="GO:0046872">
    <property type="term" value="F:metal ion binding"/>
    <property type="evidence" value="ECO:0007669"/>
    <property type="project" value="UniProtKB-KW"/>
</dbReference>
<keyword evidence="7" id="KW-0732">Signal</keyword>
<evidence type="ECO:0000256" key="7">
    <source>
        <dbReference type="SAM" id="SignalP"/>
    </source>
</evidence>
<sequence length="296" mass="32088">MKVSVLITALSLSLLAGCQQVNTTQGGAIGANRKQNMSTLLPSEQVEKMAAAAYSETIDEARQRRVLLPANHPTSVRVKKIANKLIPHTSVFRPEAVNWKWEVNVEQNDQLNAYCMAGGKIMFFTGIIEQLKLSDDEIAQIMGHEISHALREHSRERMSEEYNKQMGMRGISLAASILSGGKYSGLTDTALGVGSQAYDLALALPNSRTHESEADVMGLELAARAGYNPQASVTLWQKMAAASKGSTPEFLSTHPASQTRIAELQSKIPLVQPLYEATQKSAPAAPAKKSGKKKKS</sequence>
<feature type="signal peptide" evidence="7">
    <location>
        <begin position="1"/>
        <end position="18"/>
    </location>
</feature>
<evidence type="ECO:0000256" key="4">
    <source>
        <dbReference type="ARBA" id="ARBA00022833"/>
    </source>
</evidence>
<evidence type="ECO:0000256" key="3">
    <source>
        <dbReference type="ARBA" id="ARBA00022801"/>
    </source>
</evidence>
<dbReference type="GO" id="GO:0004222">
    <property type="term" value="F:metalloendopeptidase activity"/>
    <property type="evidence" value="ECO:0007669"/>
    <property type="project" value="InterPro"/>
</dbReference>
<evidence type="ECO:0000256" key="1">
    <source>
        <dbReference type="ARBA" id="ARBA00022670"/>
    </source>
</evidence>
<dbReference type="PANTHER" id="PTHR22726:SF1">
    <property type="entry name" value="METALLOENDOPEPTIDASE OMA1, MITOCHONDRIAL"/>
    <property type="match status" value="1"/>
</dbReference>
<keyword evidence="1 6" id="KW-0645">Protease</keyword>
<evidence type="ECO:0000313" key="9">
    <source>
        <dbReference type="EMBL" id="XBM02289.1"/>
    </source>
</evidence>
<dbReference type="InterPro" id="IPR001915">
    <property type="entry name" value="Peptidase_M48"/>
</dbReference>